<dbReference type="PANTHER" id="PTHR46370">
    <property type="entry name" value="GPALPP MOTIFS-CONTAINING PROTEIN 1"/>
    <property type="match status" value="1"/>
</dbReference>
<feature type="compositionally biased region" description="Polar residues" evidence="1">
    <location>
        <begin position="1"/>
        <end position="14"/>
    </location>
</feature>
<dbReference type="STRING" id="451379.A0A0N5AE18"/>
<dbReference type="Proteomes" id="UP000046393">
    <property type="component" value="Unplaced"/>
</dbReference>
<feature type="compositionally biased region" description="Polar residues" evidence="1">
    <location>
        <begin position="265"/>
        <end position="280"/>
    </location>
</feature>
<feature type="compositionally biased region" description="Basic and acidic residues" evidence="1">
    <location>
        <begin position="68"/>
        <end position="85"/>
    </location>
</feature>
<evidence type="ECO:0000313" key="4">
    <source>
        <dbReference type="WBParaSite" id="SMUV_0000245501-mRNA-1"/>
    </source>
</evidence>
<proteinExistence type="predicted"/>
<dbReference type="WBParaSite" id="SMUV_0000245501-mRNA-1">
    <property type="protein sequence ID" value="SMUV_0000245501-mRNA-1"/>
    <property type="gene ID" value="SMUV_0000245501"/>
</dbReference>
<feature type="compositionally biased region" description="Acidic residues" evidence="1">
    <location>
        <begin position="135"/>
        <end position="153"/>
    </location>
</feature>
<organism evidence="3 4">
    <name type="scientific">Syphacia muris</name>
    <dbReference type="NCBI Taxonomy" id="451379"/>
    <lineage>
        <taxon>Eukaryota</taxon>
        <taxon>Metazoa</taxon>
        <taxon>Ecdysozoa</taxon>
        <taxon>Nematoda</taxon>
        <taxon>Chromadorea</taxon>
        <taxon>Rhabditida</taxon>
        <taxon>Spirurina</taxon>
        <taxon>Oxyuridomorpha</taxon>
        <taxon>Oxyuroidea</taxon>
        <taxon>Oxyuridae</taxon>
        <taxon>Syphacia</taxon>
    </lineage>
</organism>
<feature type="region of interest" description="Disordered" evidence="1">
    <location>
        <begin position="1"/>
        <end position="337"/>
    </location>
</feature>
<feature type="compositionally biased region" description="Polar residues" evidence="1">
    <location>
        <begin position="86"/>
        <end position="116"/>
    </location>
</feature>
<feature type="compositionally biased region" description="Polar residues" evidence="1">
    <location>
        <begin position="233"/>
        <end position="242"/>
    </location>
</feature>
<dbReference type="InterPro" id="IPR022226">
    <property type="entry name" value="DUF3752"/>
</dbReference>
<feature type="compositionally biased region" description="Polar residues" evidence="1">
    <location>
        <begin position="205"/>
        <end position="224"/>
    </location>
</feature>
<accession>A0A0N5AE18</accession>
<evidence type="ECO:0000259" key="2">
    <source>
        <dbReference type="Pfam" id="PF12572"/>
    </source>
</evidence>
<protein>
    <submittedName>
        <fullName evidence="4">DUF3752 domain-containing protein</fullName>
    </submittedName>
</protein>
<name>A0A0N5AE18_9BILA</name>
<feature type="domain" description="DUF3752" evidence="2">
    <location>
        <begin position="381"/>
        <end position="515"/>
    </location>
</feature>
<dbReference type="InterPro" id="IPR046331">
    <property type="entry name" value="GPAM1-like"/>
</dbReference>
<reference evidence="4" key="1">
    <citation type="submission" date="2017-02" db="UniProtKB">
        <authorList>
            <consortium name="WormBaseParasite"/>
        </authorList>
    </citation>
    <scope>IDENTIFICATION</scope>
</reference>
<feature type="compositionally biased region" description="Basic and acidic residues" evidence="1">
    <location>
        <begin position="469"/>
        <end position="493"/>
    </location>
</feature>
<sequence length="524" mass="57927">MSSPKATSDNNMQLPSLDELDHAEQSEYNNKSFDRNSQAGDEPSAERGFLVAVPPGDEPGPSSHSGTKSHESHQYIPPDVRHDQNSRSSLYDQLPNSISEHSTASSNEDHSQQNVIGPTLPPGFLGSDGNYPDDANLDDNDDPEDPGDPEDPEERGTKASLPRFPSSSQQEHQPFPDSRSPELIGPGLPSSFAQAPSLPDEEFRSISSTNSGSSFMPRTVSNSQIPPPEPDSVRNSGWQPSCANHKRQGQKTFIGPVFPPDVLPTVSNNAEQVTHVNQGNENDDEIYGPILPSEVAPGPSHRVSSGIEVPIEGDEHSGQQDCDSVIGPLPPTQEQLASAEKEYRIRLEQFNMSKNRNSNNNVSKREEWMVELPKKLANYGLGARKFSSKPSSNCDDDKVARGWTETPSDRQKRLCGGGEDAGPSTPNFSNFYEQRRNIERDLKQQKQADELNKNRNTSLLEMYQRKRKTDTEGVTEDKKIRQPFDRDRDMEVKGLGKNVSASEIKERMGQLSSRFACSSSKKFL</sequence>
<dbReference type="Pfam" id="PF12572">
    <property type="entry name" value="DUF3752"/>
    <property type="match status" value="1"/>
</dbReference>
<feature type="compositionally biased region" description="Polar residues" evidence="1">
    <location>
        <begin position="26"/>
        <end position="39"/>
    </location>
</feature>
<dbReference type="AlphaFoldDB" id="A0A0N5AE18"/>
<feature type="region of interest" description="Disordered" evidence="1">
    <location>
        <begin position="465"/>
        <end position="493"/>
    </location>
</feature>
<feature type="region of interest" description="Disordered" evidence="1">
    <location>
        <begin position="385"/>
        <end position="428"/>
    </location>
</feature>
<evidence type="ECO:0000256" key="1">
    <source>
        <dbReference type="SAM" id="MobiDB-lite"/>
    </source>
</evidence>
<keyword evidence="3" id="KW-1185">Reference proteome</keyword>
<evidence type="ECO:0000313" key="3">
    <source>
        <dbReference type="Proteomes" id="UP000046393"/>
    </source>
</evidence>
<dbReference type="PANTHER" id="PTHR46370:SF1">
    <property type="entry name" value="GPALPP MOTIFS-CONTAINING PROTEIN 1"/>
    <property type="match status" value="1"/>
</dbReference>